<evidence type="ECO:0000256" key="1">
    <source>
        <dbReference type="SAM" id="Phobius"/>
    </source>
</evidence>
<organism evidence="2 3">
    <name type="scientific">Perkinsus olseni</name>
    <name type="common">Perkinsus atlanticus</name>
    <dbReference type="NCBI Taxonomy" id="32597"/>
    <lineage>
        <taxon>Eukaryota</taxon>
        <taxon>Sar</taxon>
        <taxon>Alveolata</taxon>
        <taxon>Perkinsozoa</taxon>
        <taxon>Perkinsea</taxon>
        <taxon>Perkinsida</taxon>
        <taxon>Perkinsidae</taxon>
        <taxon>Perkinsus</taxon>
    </lineage>
</organism>
<comment type="caution">
    <text evidence="2">The sequence shown here is derived from an EMBL/GenBank/DDBJ whole genome shotgun (WGS) entry which is preliminary data.</text>
</comment>
<dbReference type="Proteomes" id="UP000541610">
    <property type="component" value="Unassembled WGS sequence"/>
</dbReference>
<gene>
    <name evidence="2" type="ORF">FOZ60_001387</name>
</gene>
<keyword evidence="1" id="KW-0812">Transmembrane</keyword>
<sequence>MTIEVWVEDIEAREKSALLFLSRIRESTSTIANSTSSPTLLPSGDPSETRYAEVTGASVIIMGVAVILSAGCIYAVLRMGRAGRQEAAPTAGTSDGAMLVASCASCGREQYVPRIETAVAFTCFECRRANPVPWVASHPVEQTGPLMEYEFTRVNNTFFRVSGQREHNASENPAIMTPLAPIMVGRPAEEGRWMCPPAPSAWTLPATQSSSPAPTAASVLPVYRL</sequence>
<name>A0A7J6PJF4_PEROL</name>
<proteinExistence type="predicted"/>
<dbReference type="EMBL" id="JABANP010000012">
    <property type="protein sequence ID" value="KAF4696263.1"/>
    <property type="molecule type" value="Genomic_DNA"/>
</dbReference>
<feature type="transmembrane region" description="Helical" evidence="1">
    <location>
        <begin position="54"/>
        <end position="77"/>
    </location>
</feature>
<protein>
    <submittedName>
        <fullName evidence="2">Uncharacterized protein</fullName>
    </submittedName>
</protein>
<keyword evidence="1" id="KW-0472">Membrane</keyword>
<evidence type="ECO:0000313" key="3">
    <source>
        <dbReference type="Proteomes" id="UP000541610"/>
    </source>
</evidence>
<dbReference type="AlphaFoldDB" id="A0A7J6PJF4"/>
<dbReference type="OrthoDB" id="10593279at2759"/>
<reference evidence="2 3" key="1">
    <citation type="submission" date="2020-04" db="EMBL/GenBank/DDBJ databases">
        <title>Perkinsus olseni comparative genomics.</title>
        <authorList>
            <person name="Bogema D.R."/>
        </authorList>
    </citation>
    <scope>NUCLEOTIDE SEQUENCE [LARGE SCALE GENOMIC DNA]</scope>
    <source>
        <strain evidence="2">00978-12</strain>
    </source>
</reference>
<evidence type="ECO:0000313" key="2">
    <source>
        <dbReference type="EMBL" id="KAF4696263.1"/>
    </source>
</evidence>
<keyword evidence="1" id="KW-1133">Transmembrane helix</keyword>
<accession>A0A7J6PJF4</accession>